<gene>
    <name evidence="1" type="ORF">DERYTH_LOCUS23734</name>
</gene>
<feature type="non-terminal residue" evidence="1">
    <location>
        <position position="244"/>
    </location>
</feature>
<dbReference type="EMBL" id="CAJVPY010037195">
    <property type="protein sequence ID" value="CAG8802693.1"/>
    <property type="molecule type" value="Genomic_DNA"/>
</dbReference>
<comment type="caution">
    <text evidence="1">The sequence shown here is derived from an EMBL/GenBank/DDBJ whole genome shotgun (WGS) entry which is preliminary data.</text>
</comment>
<reference evidence="1" key="1">
    <citation type="submission" date="2021-06" db="EMBL/GenBank/DDBJ databases">
        <authorList>
            <person name="Kallberg Y."/>
            <person name="Tangrot J."/>
            <person name="Rosling A."/>
        </authorList>
    </citation>
    <scope>NUCLEOTIDE SEQUENCE</scope>
    <source>
        <strain evidence="1">MA453B</strain>
    </source>
</reference>
<dbReference type="OrthoDB" id="2465757at2759"/>
<sequence length="244" mass="26993">NEFTQDIISKTYNNIENTLSYWTQERMLNAKPLLTPLKFNKTINSDEKNMVNTITSEDENDKPFAVGILYFTQNSSDWQCTASFCPGYDNGKESRYGCVGVVKTKVPNDYIANFNSDYGTLKFDFHGQGRLQDHSGCLGWGIIPKYPVEIVTFGDPGDGDMNCAKNSFTFCSWRGNAQADENSDIVTVPLDLGHGSSGGPWLIKNSPPSNIGYLIGITSGGPSDDSTTFSDALDFDLIRQLISW</sequence>
<dbReference type="Proteomes" id="UP000789405">
    <property type="component" value="Unassembled WGS sequence"/>
</dbReference>
<dbReference type="AlphaFoldDB" id="A0A9N9JXU7"/>
<dbReference type="Gene3D" id="2.40.10.10">
    <property type="entry name" value="Trypsin-like serine proteases"/>
    <property type="match status" value="1"/>
</dbReference>
<name>A0A9N9JXU7_9GLOM</name>
<evidence type="ECO:0000313" key="1">
    <source>
        <dbReference type="EMBL" id="CAG8802693.1"/>
    </source>
</evidence>
<evidence type="ECO:0000313" key="2">
    <source>
        <dbReference type="Proteomes" id="UP000789405"/>
    </source>
</evidence>
<proteinExistence type="predicted"/>
<organism evidence="1 2">
    <name type="scientific">Dentiscutata erythropus</name>
    <dbReference type="NCBI Taxonomy" id="1348616"/>
    <lineage>
        <taxon>Eukaryota</taxon>
        <taxon>Fungi</taxon>
        <taxon>Fungi incertae sedis</taxon>
        <taxon>Mucoromycota</taxon>
        <taxon>Glomeromycotina</taxon>
        <taxon>Glomeromycetes</taxon>
        <taxon>Diversisporales</taxon>
        <taxon>Gigasporaceae</taxon>
        <taxon>Dentiscutata</taxon>
    </lineage>
</organism>
<keyword evidence="2" id="KW-1185">Reference proteome</keyword>
<dbReference type="SUPFAM" id="SSF50494">
    <property type="entry name" value="Trypsin-like serine proteases"/>
    <property type="match status" value="1"/>
</dbReference>
<dbReference type="InterPro" id="IPR009003">
    <property type="entry name" value="Peptidase_S1_PA"/>
</dbReference>
<protein>
    <submittedName>
        <fullName evidence="1">24490_t:CDS:1</fullName>
    </submittedName>
</protein>
<accession>A0A9N9JXU7</accession>
<dbReference type="InterPro" id="IPR043504">
    <property type="entry name" value="Peptidase_S1_PA_chymotrypsin"/>
</dbReference>